<evidence type="ECO:0000256" key="1">
    <source>
        <dbReference type="ARBA" id="ARBA00004123"/>
    </source>
</evidence>
<sequence length="195" mass="23124">MTTLKIAVVCASNMNRSMRAHEMLKKHDYDVSSFGTNNEVRLPGKSISSQNVYNFGTPYEDMIHDLATDDLEFYSSNKILDMLERNKKIKRAPERIQSVEQLNFDLVITYENKVFEKVIIDYHKRTKRIHSHRPTFLVNLETIDSQQEAELCAKKTLDLVKKFEKYDNYEDNFEKLIEEFEEHINHNILYSVLFY</sequence>
<dbReference type="EMBL" id="JAOAOG010000233">
    <property type="protein sequence ID" value="KAJ6238421.1"/>
    <property type="molecule type" value="Genomic_DNA"/>
</dbReference>
<keyword evidence="4 9" id="KW-0378">Hydrolase</keyword>
<dbReference type="Proteomes" id="UP001146793">
    <property type="component" value="Unassembled WGS sequence"/>
</dbReference>
<dbReference type="Pfam" id="PF04722">
    <property type="entry name" value="Ssu72"/>
    <property type="match status" value="1"/>
</dbReference>
<reference evidence="11" key="2">
    <citation type="submission" date="2022-08" db="EMBL/GenBank/DDBJ databases">
        <title>Novel sulphate-reducing endosymbionts in the free-living metamonad Anaeramoeba.</title>
        <authorList>
            <person name="Jerlstrom-Hultqvist J."/>
            <person name="Cepicka I."/>
            <person name="Gallot-Lavallee L."/>
            <person name="Salas-Leiva D."/>
            <person name="Curtis B.A."/>
            <person name="Zahonova K."/>
            <person name="Pipaliya S."/>
            <person name="Dacks J."/>
            <person name="Roger A.J."/>
        </authorList>
    </citation>
    <scope>NUCLEOTIDE SEQUENCE</scope>
    <source>
        <strain evidence="11">Busselton2</strain>
    </source>
</reference>
<dbReference type="PANTHER" id="PTHR20383">
    <property type="entry name" value="RNA POLYMERASE II SUBUNIT A C-TERMINAL DOMAIN PHOSPHATASE"/>
    <property type="match status" value="1"/>
</dbReference>
<comment type="catalytic activity">
    <reaction evidence="7 9">
        <text>O-phospho-L-seryl-[protein] + H2O = L-seryl-[protein] + phosphate</text>
        <dbReference type="Rhea" id="RHEA:20629"/>
        <dbReference type="Rhea" id="RHEA-COMP:9863"/>
        <dbReference type="Rhea" id="RHEA-COMP:11604"/>
        <dbReference type="ChEBI" id="CHEBI:15377"/>
        <dbReference type="ChEBI" id="CHEBI:29999"/>
        <dbReference type="ChEBI" id="CHEBI:43474"/>
        <dbReference type="ChEBI" id="CHEBI:83421"/>
        <dbReference type="EC" id="3.1.3.16"/>
    </reaction>
</comment>
<evidence type="ECO:0000313" key="12">
    <source>
        <dbReference type="EMBL" id="KAJ6238421.1"/>
    </source>
</evidence>
<comment type="similarity">
    <text evidence="2 9">Belongs to the SSU72 phosphatase family.</text>
</comment>
<dbReference type="AlphaFoldDB" id="A0AAV7Z0Y8"/>
<comment type="caution">
    <text evidence="11">The sequence shown here is derived from an EMBL/GenBank/DDBJ whole genome shotgun (WGS) entry which is preliminary data.</text>
</comment>
<dbReference type="EC" id="3.1.3.16" evidence="9"/>
<evidence type="ECO:0000256" key="8">
    <source>
        <dbReference type="ARBA" id="ARBA00048336"/>
    </source>
</evidence>
<accession>A0AAV7Z0Y8</accession>
<dbReference type="SUPFAM" id="SSF52788">
    <property type="entry name" value="Phosphotyrosine protein phosphatases I"/>
    <property type="match status" value="1"/>
</dbReference>
<evidence type="ECO:0000313" key="14">
    <source>
        <dbReference type="Proteomes" id="UP001150062"/>
    </source>
</evidence>
<evidence type="ECO:0000256" key="7">
    <source>
        <dbReference type="ARBA" id="ARBA00047761"/>
    </source>
</evidence>
<dbReference type="GO" id="GO:0005634">
    <property type="term" value="C:nucleus"/>
    <property type="evidence" value="ECO:0007669"/>
    <property type="project" value="UniProtKB-SubCell"/>
</dbReference>
<gene>
    <name evidence="11" type="ORF">M0812_17805</name>
    <name evidence="12" type="ORF">M0813_26391</name>
</gene>
<comment type="catalytic activity">
    <reaction evidence="8 9">
        <text>O-phospho-L-threonyl-[protein] + H2O = L-threonyl-[protein] + phosphate</text>
        <dbReference type="Rhea" id="RHEA:47004"/>
        <dbReference type="Rhea" id="RHEA-COMP:11060"/>
        <dbReference type="Rhea" id="RHEA-COMP:11605"/>
        <dbReference type="ChEBI" id="CHEBI:15377"/>
        <dbReference type="ChEBI" id="CHEBI:30013"/>
        <dbReference type="ChEBI" id="CHEBI:43474"/>
        <dbReference type="ChEBI" id="CHEBI:61977"/>
        <dbReference type="EC" id="3.1.3.16"/>
    </reaction>
</comment>
<dbReference type="InterPro" id="IPR036196">
    <property type="entry name" value="Ptyr_pPase_sf"/>
</dbReference>
<proteinExistence type="inferred from homology"/>
<evidence type="ECO:0000256" key="9">
    <source>
        <dbReference type="RuleBase" id="RU369031"/>
    </source>
</evidence>
<protein>
    <recommendedName>
        <fullName evidence="9">RNA polymerase II subunit A C-terminal domain phosphatase SSU72</fullName>
        <shortName evidence="9">CTD phosphatase SSU72</shortName>
        <ecNumber evidence="9">3.1.3.16</ecNumber>
    </recommendedName>
</protein>
<dbReference type="InterPro" id="IPR006811">
    <property type="entry name" value="RNA_pol_II_suA"/>
</dbReference>
<organism evidence="11 13">
    <name type="scientific">Anaeramoeba flamelloides</name>
    <dbReference type="NCBI Taxonomy" id="1746091"/>
    <lineage>
        <taxon>Eukaryota</taxon>
        <taxon>Metamonada</taxon>
        <taxon>Anaeramoebidae</taxon>
        <taxon>Anaeramoeba</taxon>
    </lineage>
</organism>
<dbReference type="EMBL" id="JANTQA010000036">
    <property type="protein sequence ID" value="KAJ3435766.1"/>
    <property type="molecule type" value="Genomic_DNA"/>
</dbReference>
<name>A0AAV7Z0Y8_9EUKA</name>
<evidence type="ECO:0000256" key="3">
    <source>
        <dbReference type="ARBA" id="ARBA00022664"/>
    </source>
</evidence>
<keyword evidence="6 9" id="KW-0539">Nucleus</keyword>
<reference evidence="12" key="1">
    <citation type="submission" date="2022-08" db="EMBL/GenBank/DDBJ databases">
        <title>Novel sulfate-reducing endosymbionts in the free-living metamonad Anaeramoeba.</title>
        <authorList>
            <person name="Jerlstrom-Hultqvist J."/>
            <person name="Cepicka I."/>
            <person name="Gallot-Lavallee L."/>
            <person name="Salas-Leiva D."/>
            <person name="Curtis B.A."/>
            <person name="Zahonova K."/>
            <person name="Pipaliya S."/>
            <person name="Dacks J."/>
            <person name="Roger A.J."/>
        </authorList>
    </citation>
    <scope>NUCLEOTIDE SEQUENCE</scope>
    <source>
        <strain evidence="12">Schooner1</strain>
    </source>
</reference>
<keyword evidence="3 9" id="KW-0507">mRNA processing</keyword>
<dbReference type="Proteomes" id="UP001150062">
    <property type="component" value="Unassembled WGS sequence"/>
</dbReference>
<evidence type="ECO:0000256" key="4">
    <source>
        <dbReference type="ARBA" id="ARBA00022801"/>
    </source>
</evidence>
<comment type="subcellular location">
    <subcellularLocation>
        <location evidence="1 9">Nucleus</location>
    </subcellularLocation>
</comment>
<keyword evidence="5 9" id="KW-0904">Protein phosphatase</keyword>
<dbReference type="Gene3D" id="3.40.50.2300">
    <property type="match status" value="2"/>
</dbReference>
<comment type="function">
    <text evidence="9">Protein phosphatase that catalyzes the dephosphorylation of the C-terminal domain of RNA polymerase II. Plays a role in RNA processing and termination.</text>
</comment>
<evidence type="ECO:0000256" key="6">
    <source>
        <dbReference type="ARBA" id="ARBA00023242"/>
    </source>
</evidence>
<evidence type="ECO:0000313" key="11">
    <source>
        <dbReference type="EMBL" id="KAJ3435766.1"/>
    </source>
</evidence>
<keyword evidence="10" id="KW-0175">Coiled coil</keyword>
<evidence type="ECO:0000256" key="2">
    <source>
        <dbReference type="ARBA" id="ARBA00008978"/>
    </source>
</evidence>
<keyword evidence="14" id="KW-1185">Reference proteome</keyword>
<evidence type="ECO:0000313" key="13">
    <source>
        <dbReference type="Proteomes" id="UP001146793"/>
    </source>
</evidence>
<dbReference type="GO" id="GO:0006397">
    <property type="term" value="P:mRNA processing"/>
    <property type="evidence" value="ECO:0007669"/>
    <property type="project" value="UniProtKB-KW"/>
</dbReference>
<feature type="coiled-coil region" evidence="10">
    <location>
        <begin position="159"/>
        <end position="186"/>
    </location>
</feature>
<evidence type="ECO:0000256" key="10">
    <source>
        <dbReference type="SAM" id="Coils"/>
    </source>
</evidence>
<evidence type="ECO:0000256" key="5">
    <source>
        <dbReference type="ARBA" id="ARBA00022912"/>
    </source>
</evidence>
<dbReference type="GO" id="GO:0004722">
    <property type="term" value="F:protein serine/threonine phosphatase activity"/>
    <property type="evidence" value="ECO:0007669"/>
    <property type="project" value="UniProtKB-UniRule"/>
</dbReference>